<dbReference type="EMBL" id="CAJOBJ010009792">
    <property type="protein sequence ID" value="CAF4146499.1"/>
    <property type="molecule type" value="Genomic_DNA"/>
</dbReference>
<protein>
    <submittedName>
        <fullName evidence="2">Uncharacterized protein</fullName>
    </submittedName>
</protein>
<reference evidence="2" key="1">
    <citation type="submission" date="2021-02" db="EMBL/GenBank/DDBJ databases">
        <authorList>
            <person name="Nowell W R."/>
        </authorList>
    </citation>
    <scope>NUCLEOTIDE SEQUENCE</scope>
</reference>
<feature type="region of interest" description="Disordered" evidence="1">
    <location>
        <begin position="50"/>
        <end position="90"/>
    </location>
</feature>
<dbReference type="AlphaFoldDB" id="A0A8S2R6M6"/>
<evidence type="ECO:0000313" key="2">
    <source>
        <dbReference type="EMBL" id="CAF4146499.1"/>
    </source>
</evidence>
<gene>
    <name evidence="2" type="ORF">GIL414_LOCUS19291</name>
</gene>
<proteinExistence type="predicted"/>
<feature type="region of interest" description="Disordered" evidence="1">
    <location>
        <begin position="171"/>
        <end position="202"/>
    </location>
</feature>
<evidence type="ECO:0000256" key="1">
    <source>
        <dbReference type="SAM" id="MobiDB-lite"/>
    </source>
</evidence>
<sequence>DKPPKTIPSTSFDKFNSNSLSSIVTTKEANVINSNSSTINTQPSRLLSPRLSISSSSSLSSPPSSLYPSTRRRTSSQHSSSSSSSSSLSATLHTNNPNFLLWRPTIRLSRHSSSSTISSLSSAAESEQNNPNAIAPRRVVPKVKIDMRHDPFLLDDVENIKSSKSSMLTVKLDNKKRPLMDTSIHERSSLRTRKRRKPEQNQ</sequence>
<feature type="compositionally biased region" description="Low complexity" evidence="1">
    <location>
        <begin position="50"/>
        <end position="69"/>
    </location>
</feature>
<feature type="compositionally biased region" description="Basic residues" evidence="1">
    <location>
        <begin position="190"/>
        <end position="202"/>
    </location>
</feature>
<feature type="compositionally biased region" description="Basic and acidic residues" evidence="1">
    <location>
        <begin position="172"/>
        <end position="189"/>
    </location>
</feature>
<accession>A0A8S2R6M6</accession>
<dbReference type="Proteomes" id="UP000681720">
    <property type="component" value="Unassembled WGS sequence"/>
</dbReference>
<evidence type="ECO:0000313" key="3">
    <source>
        <dbReference type="Proteomes" id="UP000681720"/>
    </source>
</evidence>
<name>A0A8S2R6M6_9BILA</name>
<feature type="compositionally biased region" description="Low complexity" evidence="1">
    <location>
        <begin position="76"/>
        <end position="90"/>
    </location>
</feature>
<organism evidence="2 3">
    <name type="scientific">Rotaria magnacalcarata</name>
    <dbReference type="NCBI Taxonomy" id="392030"/>
    <lineage>
        <taxon>Eukaryota</taxon>
        <taxon>Metazoa</taxon>
        <taxon>Spiralia</taxon>
        <taxon>Gnathifera</taxon>
        <taxon>Rotifera</taxon>
        <taxon>Eurotatoria</taxon>
        <taxon>Bdelloidea</taxon>
        <taxon>Philodinida</taxon>
        <taxon>Philodinidae</taxon>
        <taxon>Rotaria</taxon>
    </lineage>
</organism>
<comment type="caution">
    <text evidence="2">The sequence shown here is derived from an EMBL/GenBank/DDBJ whole genome shotgun (WGS) entry which is preliminary data.</text>
</comment>
<feature type="non-terminal residue" evidence="2">
    <location>
        <position position="202"/>
    </location>
</feature>